<gene>
    <name evidence="1" type="ORF">MB901379_00187</name>
</gene>
<dbReference type="Gene3D" id="3.30.530.20">
    <property type="match status" value="1"/>
</dbReference>
<sequence>MLSATKSHRPRCLDVVVADADSEPRKRIVSATREIAASAETLFELIADPAHQPEWDGNENLAHCPAGQRVRQVGDVFRMTLTMGTVRENHVVEFTEGRRIAWHPSEPGRQPPGHLWRWQLTPVGPTRTAVTHTYDWTELTDPARCARAQATTVQMLRASPRSARRARGSNRLGWEMTRQFVRTTARYRRRPGWWR</sequence>
<evidence type="ECO:0000313" key="1">
    <source>
        <dbReference type="EMBL" id="VDM86664.1"/>
    </source>
</evidence>
<accession>A0A3S4FMP6</accession>
<dbReference type="AlphaFoldDB" id="A0A3S4FMP6"/>
<dbReference type="KEGG" id="mbai:MB901379_00187"/>
<dbReference type="SUPFAM" id="SSF55961">
    <property type="entry name" value="Bet v1-like"/>
    <property type="match status" value="1"/>
</dbReference>
<organism evidence="1 2">
    <name type="scientific">Mycobacterium basiliense</name>
    <dbReference type="NCBI Taxonomy" id="2094119"/>
    <lineage>
        <taxon>Bacteria</taxon>
        <taxon>Bacillati</taxon>
        <taxon>Actinomycetota</taxon>
        <taxon>Actinomycetes</taxon>
        <taxon>Mycobacteriales</taxon>
        <taxon>Mycobacteriaceae</taxon>
        <taxon>Mycobacterium</taxon>
    </lineage>
</organism>
<dbReference type="InterPro" id="IPR023393">
    <property type="entry name" value="START-like_dom_sf"/>
</dbReference>
<keyword evidence="2" id="KW-1185">Reference proteome</keyword>
<dbReference type="EMBL" id="LR130759">
    <property type="protein sequence ID" value="VDM86664.1"/>
    <property type="molecule type" value="Genomic_DNA"/>
</dbReference>
<reference evidence="2" key="1">
    <citation type="submission" date="2018-02" db="EMBL/GenBank/DDBJ databases">
        <authorList>
            <person name="Seth-Smith MB H."/>
            <person name="Seth-Smith H."/>
        </authorList>
    </citation>
    <scope>NUCLEOTIDE SEQUENCE [LARGE SCALE GENOMIC DNA]</scope>
</reference>
<protein>
    <submittedName>
        <fullName evidence="1">Polyketide cyclase / dehydrase and lipid transport</fullName>
    </submittedName>
</protein>
<evidence type="ECO:0000313" key="2">
    <source>
        <dbReference type="Proteomes" id="UP000269998"/>
    </source>
</evidence>
<dbReference type="Proteomes" id="UP000269998">
    <property type="component" value="Chromosome"/>
</dbReference>
<name>A0A3S4FMP6_9MYCO</name>
<dbReference type="Pfam" id="PF10604">
    <property type="entry name" value="Polyketide_cyc2"/>
    <property type="match status" value="1"/>
</dbReference>
<proteinExistence type="predicted"/>
<dbReference type="InterPro" id="IPR019587">
    <property type="entry name" value="Polyketide_cyclase/dehydratase"/>
</dbReference>